<reference evidence="2" key="1">
    <citation type="submission" date="2018-04" db="EMBL/GenBank/DDBJ databases">
        <authorList>
            <person name="Cornet L."/>
        </authorList>
    </citation>
    <scope>NUCLEOTIDE SEQUENCE [LARGE SCALE GENOMIC DNA]</scope>
</reference>
<protein>
    <submittedName>
        <fullName evidence="1">Uncharacterized protein</fullName>
    </submittedName>
</protein>
<name>A0A2W4U2K5_9CYAN</name>
<evidence type="ECO:0000313" key="2">
    <source>
        <dbReference type="Proteomes" id="UP000249354"/>
    </source>
</evidence>
<comment type="caution">
    <text evidence="1">The sequence shown here is derived from an EMBL/GenBank/DDBJ whole genome shotgun (WGS) entry which is preliminary data.</text>
</comment>
<sequence length="102" mass="11783">MQATVNNHSNYQANRLASRSAYWPVRSNRSSKKPQQSLRTQLKNLAQTFVCQLGGSSEPRVWSTQDANGQTVWNAQDSASNRIIRHVSETELRIWLEERYTF</sequence>
<organism evidence="1 2">
    <name type="scientific">Leptolyngbya foveolarum</name>
    <dbReference type="NCBI Taxonomy" id="47253"/>
    <lineage>
        <taxon>Bacteria</taxon>
        <taxon>Bacillati</taxon>
        <taxon>Cyanobacteriota</taxon>
        <taxon>Cyanophyceae</taxon>
        <taxon>Leptolyngbyales</taxon>
        <taxon>Leptolyngbyaceae</taxon>
        <taxon>Leptolyngbya group</taxon>
        <taxon>Leptolyngbya</taxon>
    </lineage>
</organism>
<dbReference type="Proteomes" id="UP000249354">
    <property type="component" value="Unassembled WGS sequence"/>
</dbReference>
<accession>A0A2W4U2K5</accession>
<evidence type="ECO:0000313" key="1">
    <source>
        <dbReference type="EMBL" id="PZO13447.1"/>
    </source>
</evidence>
<reference evidence="1 2" key="2">
    <citation type="submission" date="2018-06" db="EMBL/GenBank/DDBJ databases">
        <title>Metagenomic assembly of (sub)arctic Cyanobacteria and their associated microbiome from non-axenic cultures.</title>
        <authorList>
            <person name="Baurain D."/>
        </authorList>
    </citation>
    <scope>NUCLEOTIDE SEQUENCE [LARGE SCALE GENOMIC DNA]</scope>
    <source>
        <strain evidence="1">ULC129bin1</strain>
    </source>
</reference>
<proteinExistence type="predicted"/>
<gene>
    <name evidence="1" type="ORF">DCF25_16130</name>
</gene>
<dbReference type="EMBL" id="QBMC01000125">
    <property type="protein sequence ID" value="PZO13447.1"/>
    <property type="molecule type" value="Genomic_DNA"/>
</dbReference>
<dbReference type="AlphaFoldDB" id="A0A2W4U2K5"/>